<proteinExistence type="predicted"/>
<dbReference type="AlphaFoldDB" id="A0A8J2NMM4"/>
<reference evidence="1" key="1">
    <citation type="submission" date="2021-06" db="EMBL/GenBank/DDBJ databases">
        <authorList>
            <person name="Hodson N. C."/>
            <person name="Mongue J. A."/>
            <person name="Jaron S. K."/>
        </authorList>
    </citation>
    <scope>NUCLEOTIDE SEQUENCE</scope>
</reference>
<dbReference type="Proteomes" id="UP000708208">
    <property type="component" value="Unassembled WGS sequence"/>
</dbReference>
<comment type="caution">
    <text evidence="1">The sequence shown here is derived from an EMBL/GenBank/DDBJ whole genome shotgun (WGS) entry which is preliminary data.</text>
</comment>
<accession>A0A8J2NMM4</accession>
<name>A0A8J2NMM4_9HEXA</name>
<sequence>MKKRILCTESEKKSETSVHMRLDSRRKIKIKVSTVPDSMLIESSILCYSFPKTPTLHKPSLNGVLSFRVYFYILRQLLENWSVMANLTRNHTRVHSGMHVITMMLPEPRVLNIEARELKMHTKTRPGVGTGAVATTW</sequence>
<protein>
    <submittedName>
        <fullName evidence="1">Uncharacterized protein</fullName>
    </submittedName>
</protein>
<evidence type="ECO:0000313" key="2">
    <source>
        <dbReference type="Proteomes" id="UP000708208"/>
    </source>
</evidence>
<gene>
    <name evidence="1" type="ORF">AFUS01_LOCUS8155</name>
</gene>
<evidence type="ECO:0000313" key="1">
    <source>
        <dbReference type="EMBL" id="CAG7718786.1"/>
    </source>
</evidence>
<organism evidence="1 2">
    <name type="scientific">Allacma fusca</name>
    <dbReference type="NCBI Taxonomy" id="39272"/>
    <lineage>
        <taxon>Eukaryota</taxon>
        <taxon>Metazoa</taxon>
        <taxon>Ecdysozoa</taxon>
        <taxon>Arthropoda</taxon>
        <taxon>Hexapoda</taxon>
        <taxon>Collembola</taxon>
        <taxon>Symphypleona</taxon>
        <taxon>Sminthuridae</taxon>
        <taxon>Allacma</taxon>
    </lineage>
</organism>
<dbReference type="EMBL" id="CAJVCH010056009">
    <property type="protein sequence ID" value="CAG7718786.1"/>
    <property type="molecule type" value="Genomic_DNA"/>
</dbReference>
<keyword evidence="2" id="KW-1185">Reference proteome</keyword>